<dbReference type="Pfam" id="PF07238">
    <property type="entry name" value="PilZ"/>
    <property type="match status" value="1"/>
</dbReference>
<evidence type="ECO:0000313" key="2">
    <source>
        <dbReference type="EMBL" id="KKN25407.1"/>
    </source>
</evidence>
<dbReference type="Gene3D" id="2.40.10.220">
    <property type="entry name" value="predicted glycosyltransferase like domains"/>
    <property type="match status" value="1"/>
</dbReference>
<proteinExistence type="predicted"/>
<comment type="caution">
    <text evidence="2">The sequence shown here is derived from an EMBL/GenBank/DDBJ whole genome shotgun (WGS) entry which is preliminary data.</text>
</comment>
<name>A0A0F9PLF6_9ZZZZ</name>
<dbReference type="EMBL" id="LAZR01002805">
    <property type="protein sequence ID" value="KKN25407.1"/>
    <property type="molecule type" value="Genomic_DNA"/>
</dbReference>
<sequence length="109" mass="12448">MEERRKSPRYKCMFPAKLMKSGDKFKLIERLSIHDFSREGLNLSINFISLKPGSAMELELYVPETGQSISVSGEIAWSKGVKNKMEVGLKIKKMDKEAKNEILSWIAPK</sequence>
<organism evidence="2">
    <name type="scientific">marine sediment metagenome</name>
    <dbReference type="NCBI Taxonomy" id="412755"/>
    <lineage>
        <taxon>unclassified sequences</taxon>
        <taxon>metagenomes</taxon>
        <taxon>ecological metagenomes</taxon>
    </lineage>
</organism>
<dbReference type="InterPro" id="IPR009875">
    <property type="entry name" value="PilZ_domain"/>
</dbReference>
<dbReference type="GO" id="GO:0035438">
    <property type="term" value="F:cyclic-di-GMP binding"/>
    <property type="evidence" value="ECO:0007669"/>
    <property type="project" value="InterPro"/>
</dbReference>
<feature type="domain" description="PilZ" evidence="1">
    <location>
        <begin position="3"/>
        <end position="106"/>
    </location>
</feature>
<dbReference type="AlphaFoldDB" id="A0A0F9PLF6"/>
<reference evidence="2" key="1">
    <citation type="journal article" date="2015" name="Nature">
        <title>Complex archaea that bridge the gap between prokaryotes and eukaryotes.</title>
        <authorList>
            <person name="Spang A."/>
            <person name="Saw J.H."/>
            <person name="Jorgensen S.L."/>
            <person name="Zaremba-Niedzwiedzka K."/>
            <person name="Martijn J."/>
            <person name="Lind A.E."/>
            <person name="van Eijk R."/>
            <person name="Schleper C."/>
            <person name="Guy L."/>
            <person name="Ettema T.J."/>
        </authorList>
    </citation>
    <scope>NUCLEOTIDE SEQUENCE</scope>
</reference>
<dbReference type="SUPFAM" id="SSF141371">
    <property type="entry name" value="PilZ domain-like"/>
    <property type="match status" value="1"/>
</dbReference>
<protein>
    <recommendedName>
        <fullName evidence="1">PilZ domain-containing protein</fullName>
    </recommendedName>
</protein>
<evidence type="ECO:0000259" key="1">
    <source>
        <dbReference type="Pfam" id="PF07238"/>
    </source>
</evidence>
<gene>
    <name evidence="2" type="ORF">LCGC14_0885170</name>
</gene>
<accession>A0A0F9PLF6</accession>